<sequence length="109" mass="12722">MRRRRYSRLFTKSISRNQNGPDSLFFRPRIPLHRPKDPPRELRHQIVRDGPIKYVEVLSDPCSVGTLRKHTLPHLNPPAQSDLGRRFLQPLGNRHDNGVAKDVWPTVSR</sequence>
<organism evidence="1">
    <name type="scientific">Zea mays</name>
    <name type="common">Maize</name>
    <dbReference type="NCBI Taxonomy" id="4577"/>
    <lineage>
        <taxon>Eukaryota</taxon>
        <taxon>Viridiplantae</taxon>
        <taxon>Streptophyta</taxon>
        <taxon>Embryophyta</taxon>
        <taxon>Tracheophyta</taxon>
        <taxon>Spermatophyta</taxon>
        <taxon>Magnoliopsida</taxon>
        <taxon>Liliopsida</taxon>
        <taxon>Poales</taxon>
        <taxon>Poaceae</taxon>
        <taxon>PACMAD clade</taxon>
        <taxon>Panicoideae</taxon>
        <taxon>Andropogonodae</taxon>
        <taxon>Andropogoneae</taxon>
        <taxon>Tripsacinae</taxon>
        <taxon>Zea</taxon>
    </lineage>
</organism>
<protein>
    <submittedName>
        <fullName evidence="1">Uncharacterized protein</fullName>
    </submittedName>
</protein>
<dbReference type="OMA" id="KHTLAHM"/>
<gene>
    <name evidence="1" type="ORF">ZEAMMB73_Zm00001d038364</name>
</gene>
<dbReference type="EMBL" id="CM000782">
    <property type="protein sequence ID" value="AQK86433.1"/>
    <property type="molecule type" value="Genomic_DNA"/>
</dbReference>
<dbReference type="eggNOG" id="ENOG502R4UX">
    <property type="taxonomic scope" value="Eukaryota"/>
</dbReference>
<name>A0A1D6M5R7_MAIZE</name>
<reference evidence="1" key="1">
    <citation type="submission" date="2015-12" db="EMBL/GenBank/DDBJ databases">
        <title>Update maize B73 reference genome by single molecule sequencing technologies.</title>
        <authorList>
            <consortium name="Maize Genome Sequencing Project"/>
            <person name="Ware D."/>
        </authorList>
    </citation>
    <scope>NUCLEOTIDE SEQUENCE</scope>
    <source>
        <tissue evidence="1">Seedling</tissue>
    </source>
</reference>
<dbReference type="AlphaFoldDB" id="A0A1D6M5R7"/>
<dbReference type="PaxDb" id="4577-GRMZM2G059306_P01"/>
<accession>A0A1D6M5R7</accession>
<proteinExistence type="predicted"/>
<dbReference type="InParanoid" id="A0A1D6M5R7"/>
<dbReference type="FunCoup" id="A0A1D6M5R7">
    <property type="interactions" value="557"/>
</dbReference>
<evidence type="ECO:0000313" key="1">
    <source>
        <dbReference type="EMBL" id="AQK86433.1"/>
    </source>
</evidence>